<gene>
    <name evidence="1" type="ORF">V1H85_10240</name>
</gene>
<proteinExistence type="predicted"/>
<sequence>MAATYGSSIMGKGRFHLEQYNVLVPRAFLEPEQDFVFAIPKVFEKGYRLLYLPIGDPVPSFHFQFSLKGLAQNVRNKKTAHR</sequence>
<dbReference type="Proteomes" id="UP001343698">
    <property type="component" value="Unassembled WGS sequence"/>
</dbReference>
<protein>
    <submittedName>
        <fullName evidence="1">Uncharacterized protein</fullName>
    </submittedName>
</protein>
<comment type="caution">
    <text evidence="1">The sequence shown here is derived from an EMBL/GenBank/DDBJ whole genome shotgun (WGS) entry which is preliminary data.</text>
</comment>
<reference evidence="1 2" key="1">
    <citation type="submission" date="2024-01" db="EMBL/GenBank/DDBJ databases">
        <title>Maribacter spp. originated from different algae showed divergent polysaccharides utilization ability.</title>
        <authorList>
            <person name="Wang H."/>
            <person name="Wu Y."/>
        </authorList>
    </citation>
    <scope>NUCLEOTIDE SEQUENCE [LARGE SCALE GENOMIC DNA]</scope>
    <source>
        <strain evidence="1 2">KPT27_14</strain>
    </source>
</reference>
<evidence type="ECO:0000313" key="1">
    <source>
        <dbReference type="EMBL" id="MEE1972824.1"/>
    </source>
</evidence>
<dbReference type="EMBL" id="JAZDDF010000003">
    <property type="protein sequence ID" value="MEE1972824.1"/>
    <property type="molecule type" value="Genomic_DNA"/>
</dbReference>
<evidence type="ECO:0000313" key="2">
    <source>
        <dbReference type="Proteomes" id="UP001343698"/>
    </source>
</evidence>
<organism evidence="1 2">
    <name type="scientific">Maribacter flavus</name>
    <dbReference type="NCBI Taxonomy" id="1658664"/>
    <lineage>
        <taxon>Bacteria</taxon>
        <taxon>Pseudomonadati</taxon>
        <taxon>Bacteroidota</taxon>
        <taxon>Flavobacteriia</taxon>
        <taxon>Flavobacteriales</taxon>
        <taxon>Flavobacteriaceae</taxon>
        <taxon>Maribacter</taxon>
    </lineage>
</organism>
<dbReference type="RefSeq" id="WP_161598246.1">
    <property type="nucleotide sequence ID" value="NZ_JAZDDF010000003.1"/>
</dbReference>
<name>A0ABU7IIZ2_9FLAO</name>
<accession>A0ABU7IIZ2</accession>
<keyword evidence="2" id="KW-1185">Reference proteome</keyword>